<dbReference type="Gene3D" id="3.30.9.10">
    <property type="entry name" value="D-Amino Acid Oxidase, subunit A, domain 2"/>
    <property type="match status" value="1"/>
</dbReference>
<evidence type="ECO:0000313" key="5">
    <source>
        <dbReference type="Proteomes" id="UP000529946"/>
    </source>
</evidence>
<dbReference type="GO" id="GO:0016491">
    <property type="term" value="F:oxidoreductase activity"/>
    <property type="evidence" value="ECO:0007669"/>
    <property type="project" value="UniProtKB-KW"/>
</dbReference>
<feature type="compositionally biased region" description="Basic and acidic residues" evidence="2">
    <location>
        <begin position="1"/>
        <end position="12"/>
    </location>
</feature>
<keyword evidence="1" id="KW-0560">Oxidoreductase</keyword>
<dbReference type="EMBL" id="JACIDM010000001">
    <property type="protein sequence ID" value="MBB4081632.1"/>
    <property type="molecule type" value="Genomic_DNA"/>
</dbReference>
<dbReference type="Proteomes" id="UP000529946">
    <property type="component" value="Unassembled WGS sequence"/>
</dbReference>
<gene>
    <name evidence="4" type="ORF">GGR12_000471</name>
</gene>
<reference evidence="4 5" key="1">
    <citation type="submission" date="2020-08" db="EMBL/GenBank/DDBJ databases">
        <title>Genomic Encyclopedia of Type Strains, Phase IV (KMG-IV): sequencing the most valuable type-strain genomes for metagenomic binning, comparative biology and taxonomic classification.</title>
        <authorList>
            <person name="Goeker M."/>
        </authorList>
    </citation>
    <scope>NUCLEOTIDE SEQUENCE [LARGE SCALE GENOMIC DNA]</scope>
    <source>
        <strain evidence="4 5">DSM 23960</strain>
    </source>
</reference>
<dbReference type="InterPro" id="IPR006076">
    <property type="entry name" value="FAD-dep_OxRdtase"/>
</dbReference>
<organism evidence="4 5">
    <name type="scientific">Brevundimonas lenta</name>
    <dbReference type="NCBI Taxonomy" id="424796"/>
    <lineage>
        <taxon>Bacteria</taxon>
        <taxon>Pseudomonadati</taxon>
        <taxon>Pseudomonadota</taxon>
        <taxon>Alphaproteobacteria</taxon>
        <taxon>Caulobacterales</taxon>
        <taxon>Caulobacteraceae</taxon>
        <taxon>Brevundimonas</taxon>
    </lineage>
</organism>
<proteinExistence type="predicted"/>
<keyword evidence="5" id="KW-1185">Reference proteome</keyword>
<comment type="caution">
    <text evidence="4">The sequence shown here is derived from an EMBL/GenBank/DDBJ whole genome shotgun (WGS) entry which is preliminary data.</text>
</comment>
<dbReference type="GO" id="GO:0005737">
    <property type="term" value="C:cytoplasm"/>
    <property type="evidence" value="ECO:0007669"/>
    <property type="project" value="TreeGrafter"/>
</dbReference>
<sequence length="404" mass="42720">MSGATIKRDLRTGRSPWADSPGLGVPVRPLREAIAVDVAVVGAGISGAFMAHELSRDHSVAVLDRRPPLMGSTIASTALLQWEVDLPLTALAERIGTAKARRAYLRSRRAVDDLKRVVAEEAIRCGCHDKATLYLAGDAYGHRALEAEAEARAAIGLESEYVGPAALRERFGIDRTGAILSQGSASGDPARLAAGLLRRADAAGARVYSPVEVMEAVSDPEGVTLLTDAGHAVRAKSVVFCCGYEFPKGVPTPGATVISTWAMASKPRQPCPAWLRDTLVWEASNPYLYLRMSGDGRLIVGGEDEPSPTAHADKAKLKRKCAAIARKLKVLLPGVEFDIDYSWAGAFGESATGLPSIGPVPGMDHAWAVMGFGGNGITYSVIASQVVSAALRGRPDADADLYRP</sequence>
<evidence type="ECO:0000259" key="3">
    <source>
        <dbReference type="Pfam" id="PF01266"/>
    </source>
</evidence>
<dbReference type="PANTHER" id="PTHR13847">
    <property type="entry name" value="SARCOSINE DEHYDROGENASE-RELATED"/>
    <property type="match status" value="1"/>
</dbReference>
<evidence type="ECO:0000256" key="1">
    <source>
        <dbReference type="ARBA" id="ARBA00023002"/>
    </source>
</evidence>
<dbReference type="PANTHER" id="PTHR13847:SF201">
    <property type="entry name" value="PUTATIBE OXIDOREDUCTASE"/>
    <property type="match status" value="1"/>
</dbReference>
<protein>
    <submittedName>
        <fullName evidence="4">Glycine/D-amino acid oxidase-like deaminating enzyme</fullName>
    </submittedName>
</protein>
<feature type="domain" description="FAD dependent oxidoreductase" evidence="3">
    <location>
        <begin position="37"/>
        <end position="388"/>
    </location>
</feature>
<dbReference type="InterPro" id="IPR036188">
    <property type="entry name" value="FAD/NAD-bd_sf"/>
</dbReference>
<evidence type="ECO:0000256" key="2">
    <source>
        <dbReference type="SAM" id="MobiDB-lite"/>
    </source>
</evidence>
<accession>A0A7W6NNY4</accession>
<dbReference type="Pfam" id="PF01266">
    <property type="entry name" value="DAO"/>
    <property type="match status" value="1"/>
</dbReference>
<name>A0A7W6NNY4_9CAUL</name>
<evidence type="ECO:0000313" key="4">
    <source>
        <dbReference type="EMBL" id="MBB4081632.1"/>
    </source>
</evidence>
<dbReference type="SUPFAM" id="SSF51905">
    <property type="entry name" value="FAD/NAD(P)-binding domain"/>
    <property type="match status" value="1"/>
</dbReference>
<dbReference type="Gene3D" id="3.50.50.60">
    <property type="entry name" value="FAD/NAD(P)-binding domain"/>
    <property type="match status" value="1"/>
</dbReference>
<dbReference type="AlphaFoldDB" id="A0A7W6NNY4"/>
<feature type="region of interest" description="Disordered" evidence="2">
    <location>
        <begin position="1"/>
        <end position="22"/>
    </location>
</feature>
<dbReference type="RefSeq" id="WP_183202491.1">
    <property type="nucleotide sequence ID" value="NZ_BAAAER010000002.1"/>
</dbReference>